<keyword evidence="2" id="KW-1185">Reference proteome</keyword>
<proteinExistence type="predicted"/>
<gene>
    <name evidence="1" type="ORF">SAMN05216576_10651</name>
</gene>
<sequence>MSRVYHRDQSGVPVIPYSTSQGSVAQFAALKVVLKACLVSGYGVLPSAGWALIAEGTNYLVLRNGSESGYVGFTWVAGAGGLLRIYLSKTFTGMSGDVMQGDGLKSGTAAGLTAPQGLSLQLPFHSAANSSWYMIADEKTAILGFGGYSSNQELQGSFSPLVGHTLYFGEDSAGHAIAVGGANSAVSSGNSALFGGLFSAGGFTALTKPLTGLLVDTGAINVHTPNLPVASISTPRQDTIVKAPSVSLAKGGWYGDGAFAGWFRGLAFSPEIHFTGWTSYAAQILGRSTAMLVRDQNAPVDLGDAYTYFLRAGLFSSTPSFLVTDNPEFW</sequence>
<evidence type="ECO:0000313" key="1">
    <source>
        <dbReference type="EMBL" id="SDC73905.1"/>
    </source>
</evidence>
<dbReference type="EMBL" id="FMZQ01000006">
    <property type="protein sequence ID" value="SDC73905.1"/>
    <property type="molecule type" value="Genomic_DNA"/>
</dbReference>
<organism evidence="1 2">
    <name type="scientific">Ectopseudomonas chengduensis</name>
    <dbReference type="NCBI Taxonomy" id="489632"/>
    <lineage>
        <taxon>Bacteria</taxon>
        <taxon>Pseudomonadati</taxon>
        <taxon>Pseudomonadota</taxon>
        <taxon>Gammaproteobacteria</taxon>
        <taxon>Pseudomonadales</taxon>
        <taxon>Pseudomonadaceae</taxon>
        <taxon>Ectopseudomonas</taxon>
    </lineage>
</organism>
<evidence type="ECO:0000313" key="2">
    <source>
        <dbReference type="Proteomes" id="UP000199467"/>
    </source>
</evidence>
<dbReference type="AlphaFoldDB" id="A0A1G6P3A6"/>
<accession>A0A1G6P3A6</accession>
<reference evidence="2" key="1">
    <citation type="submission" date="2016-10" db="EMBL/GenBank/DDBJ databases">
        <authorList>
            <person name="Varghese N."/>
            <person name="Submissions S."/>
        </authorList>
    </citation>
    <scope>NUCLEOTIDE SEQUENCE [LARGE SCALE GENOMIC DNA]</scope>
    <source>
        <strain evidence="2">DSM 26382</strain>
    </source>
</reference>
<name>A0A1G6P3A6_9GAMM</name>
<protein>
    <submittedName>
        <fullName evidence="1">Uncharacterized protein</fullName>
    </submittedName>
</protein>
<dbReference type="Proteomes" id="UP000199467">
    <property type="component" value="Unassembled WGS sequence"/>
</dbReference>
<dbReference type="RefSeq" id="WP_090336691.1">
    <property type="nucleotide sequence ID" value="NZ_FMZQ01000006.1"/>
</dbReference>